<reference evidence="2 3" key="1">
    <citation type="submission" date="2017-11" db="EMBL/GenBank/DDBJ databases">
        <title>De-novo sequencing of pomegranate (Punica granatum L.) genome.</title>
        <authorList>
            <person name="Akparov Z."/>
            <person name="Amiraslanov A."/>
            <person name="Hajiyeva S."/>
            <person name="Abbasov M."/>
            <person name="Kaur K."/>
            <person name="Hamwieh A."/>
            <person name="Solovyev V."/>
            <person name="Salamov A."/>
            <person name="Braich B."/>
            <person name="Kosarev P."/>
            <person name="Mahmoud A."/>
            <person name="Hajiyev E."/>
            <person name="Babayeva S."/>
            <person name="Izzatullayeva V."/>
            <person name="Mammadov A."/>
            <person name="Mammadov A."/>
            <person name="Sharifova S."/>
            <person name="Ojaghi J."/>
            <person name="Eynullazada K."/>
            <person name="Bayramov B."/>
            <person name="Abdulazimova A."/>
            <person name="Shahmuradov I."/>
        </authorList>
    </citation>
    <scope>NUCLEOTIDE SEQUENCE [LARGE SCALE GENOMIC DNA]</scope>
    <source>
        <strain evidence="3">cv. AG2017</strain>
        <tissue evidence="2">Leaf</tissue>
    </source>
</reference>
<keyword evidence="3" id="KW-1185">Reference proteome</keyword>
<comment type="caution">
    <text evidence="2">The sequence shown here is derived from an EMBL/GenBank/DDBJ whole genome shotgun (WGS) entry which is preliminary data.</text>
</comment>
<dbReference type="EMBL" id="PGOL01003035">
    <property type="protein sequence ID" value="PKI43573.1"/>
    <property type="molecule type" value="Genomic_DNA"/>
</dbReference>
<accession>A0A2I0IIH6</accession>
<proteinExistence type="predicted"/>
<gene>
    <name evidence="2" type="ORF">CRG98_036032</name>
</gene>
<evidence type="ECO:0000256" key="1">
    <source>
        <dbReference type="SAM" id="MobiDB-lite"/>
    </source>
</evidence>
<feature type="compositionally biased region" description="Basic and acidic residues" evidence="1">
    <location>
        <begin position="46"/>
        <end position="64"/>
    </location>
</feature>
<protein>
    <submittedName>
        <fullName evidence="2">Uncharacterized protein</fullName>
    </submittedName>
</protein>
<feature type="region of interest" description="Disordered" evidence="1">
    <location>
        <begin position="43"/>
        <end position="79"/>
    </location>
</feature>
<sequence>MGNAGLGRWNLDWVGPLDAGWAGPLDCWTRAEPACVYSALPVRPGKKSESTRLAPKEKPKRRDAVSGGDAVAPDPGTSLSAAGAEVSSVCVCRGASEPGSRATGGATGSAGS</sequence>
<organism evidence="2 3">
    <name type="scientific">Punica granatum</name>
    <name type="common">Pomegranate</name>
    <dbReference type="NCBI Taxonomy" id="22663"/>
    <lineage>
        <taxon>Eukaryota</taxon>
        <taxon>Viridiplantae</taxon>
        <taxon>Streptophyta</taxon>
        <taxon>Embryophyta</taxon>
        <taxon>Tracheophyta</taxon>
        <taxon>Spermatophyta</taxon>
        <taxon>Magnoliopsida</taxon>
        <taxon>eudicotyledons</taxon>
        <taxon>Gunneridae</taxon>
        <taxon>Pentapetalae</taxon>
        <taxon>rosids</taxon>
        <taxon>malvids</taxon>
        <taxon>Myrtales</taxon>
        <taxon>Lythraceae</taxon>
        <taxon>Punica</taxon>
    </lineage>
</organism>
<name>A0A2I0IIH6_PUNGR</name>
<evidence type="ECO:0000313" key="2">
    <source>
        <dbReference type="EMBL" id="PKI43573.1"/>
    </source>
</evidence>
<dbReference type="Proteomes" id="UP000233551">
    <property type="component" value="Unassembled WGS sequence"/>
</dbReference>
<dbReference type="AlphaFoldDB" id="A0A2I0IIH6"/>
<evidence type="ECO:0000313" key="3">
    <source>
        <dbReference type="Proteomes" id="UP000233551"/>
    </source>
</evidence>